<dbReference type="EMBL" id="JAKGUD010000011">
    <property type="protein sequence ID" value="MCF4143152.1"/>
    <property type="molecule type" value="Genomic_DNA"/>
</dbReference>
<gene>
    <name evidence="3" type="ORF">L2W38_10055</name>
</gene>
<name>A0ABS9EPN0_9BACT</name>
<evidence type="ECO:0000313" key="4">
    <source>
        <dbReference type="Proteomes" id="UP001200430"/>
    </source>
</evidence>
<feature type="region of interest" description="Disordered" evidence="1">
    <location>
        <begin position="671"/>
        <end position="696"/>
    </location>
</feature>
<feature type="signal peptide" evidence="2">
    <location>
        <begin position="1"/>
        <end position="27"/>
    </location>
</feature>
<accession>A0ABS9EPN0</accession>
<protein>
    <recommendedName>
        <fullName evidence="5">Fibronectin type-III domain-containing protein</fullName>
    </recommendedName>
</protein>
<dbReference type="RefSeq" id="WP_236099857.1">
    <property type="nucleotide sequence ID" value="NZ_JAKGUD010000011.1"/>
</dbReference>
<keyword evidence="4" id="KW-1185">Reference proteome</keyword>
<reference evidence="3 4" key="1">
    <citation type="submission" date="2022-01" db="EMBL/GenBank/DDBJ databases">
        <title>Dethiosulfovibrio faecalis sp. nov., a novel proteolytic, non-sulfur-reducing bacterium isolated from a marine aquaculture solid waste bioreactor.</title>
        <authorList>
            <person name="Grabowski S."/>
            <person name="Apolinario E."/>
            <person name="Schneider N."/>
            <person name="Marshall C.W."/>
            <person name="Sowers K.R."/>
        </authorList>
    </citation>
    <scope>NUCLEOTIDE SEQUENCE [LARGE SCALE GENOMIC DNA]</scope>
    <source>
        <strain evidence="3 4">DSM 12537</strain>
    </source>
</reference>
<proteinExistence type="predicted"/>
<dbReference type="Proteomes" id="UP001200430">
    <property type="component" value="Unassembled WGS sequence"/>
</dbReference>
<feature type="chain" id="PRO_5046584047" description="Fibronectin type-III domain-containing protein" evidence="2">
    <location>
        <begin position="28"/>
        <end position="718"/>
    </location>
</feature>
<evidence type="ECO:0000256" key="2">
    <source>
        <dbReference type="SAM" id="SignalP"/>
    </source>
</evidence>
<evidence type="ECO:0000313" key="3">
    <source>
        <dbReference type="EMBL" id="MCF4143152.1"/>
    </source>
</evidence>
<sequence>MRFKRVALFSMTLAAALSIYIAGSASAYCPFATEVTYSNGYTSINLYQDPSAVLGKPHALNPSWGPCPAGPVSMVEPSFGTDPITKANKITTIRDGQEIVVTFDHPVVDDPANPYGIDFVVFGNPMFIYGGYANIPYTTPIKYPTSVFAEPVTVSVSPDGVTWYTYEGGPYGDDLFPTQAVRMREDNSFRDDDGRFWEKDFTKPVDPSLTVDDFGGITVYEADNKYGVSAGGTGFDLEESGFTEIKYVRLTSSGGEIDAIADVDPALEETYVIPAGTASVDLDPSSLSLKWNAPKATGDVTYHLNLYGNGSHPDISTDIVGSDFVETVFKNLDGHQGYRLYIGADYTDASGEKVKKAGLWQFYTKNRTPRIIEVIPGDGKKYVPIDSRIGVKAEDPDEDVIKSVLFCVWKGRVTDDRDPDFTFTEESSATVDTTLPLSNDIAEVLPDTTYTWRIVLSDDQGGSISSPRYTFTTAPKGFSREEIKVSGDVDVFNGIDTISTQELSLLKEALSCDINLMKETVSVDATEIDTASTGIEKLVSADAILENALSFEMPLSGDADSAILPLTVTFDEEDFTALSLDVSAISSDVLLEHVHIVKSIGSKAFDLVKLAGDDVNNIFNVTPIPNSNSYSVEFSMLIMDSETSKVEIVDMDDHGYIAVWDGKKDGKLSDPITAYSPKSSETPSDPSGGSGDSSGGCSVSNAPMALMLLLPLLGLMKR</sequence>
<comment type="caution">
    <text evidence="3">The sequence shown here is derived from an EMBL/GenBank/DDBJ whole genome shotgun (WGS) entry which is preliminary data.</text>
</comment>
<organism evidence="3 4">
    <name type="scientific">Dethiosulfovibrio marinus</name>
    <dbReference type="NCBI Taxonomy" id="133532"/>
    <lineage>
        <taxon>Bacteria</taxon>
        <taxon>Thermotogati</taxon>
        <taxon>Synergistota</taxon>
        <taxon>Synergistia</taxon>
        <taxon>Synergistales</taxon>
        <taxon>Dethiosulfovibrionaceae</taxon>
        <taxon>Dethiosulfovibrio</taxon>
    </lineage>
</organism>
<evidence type="ECO:0008006" key="5">
    <source>
        <dbReference type="Google" id="ProtNLM"/>
    </source>
</evidence>
<evidence type="ECO:0000256" key="1">
    <source>
        <dbReference type="SAM" id="MobiDB-lite"/>
    </source>
</evidence>
<keyword evidence="2" id="KW-0732">Signal</keyword>